<comment type="caution">
    <text evidence="11">The sequence shown here is derived from an EMBL/GenBank/DDBJ whole genome shotgun (WGS) entry which is preliminary data.</text>
</comment>
<dbReference type="InterPro" id="IPR045175">
    <property type="entry name" value="M28_fam"/>
</dbReference>
<feature type="signal peptide" evidence="9">
    <location>
        <begin position="1"/>
        <end position="17"/>
    </location>
</feature>
<dbReference type="OrthoDB" id="2214at2759"/>
<dbReference type="AlphaFoldDB" id="A0A1Y2CDL9"/>
<dbReference type="EMBL" id="MCGO01000021">
    <property type="protein sequence ID" value="ORY44914.1"/>
    <property type="molecule type" value="Genomic_DNA"/>
</dbReference>
<dbReference type="SUPFAM" id="SSF53187">
    <property type="entry name" value="Zn-dependent exopeptidases"/>
    <property type="match status" value="1"/>
</dbReference>
<protein>
    <recommendedName>
        <fullName evidence="9">Peptide hydrolase</fullName>
        <ecNumber evidence="9">3.4.-.-</ecNumber>
    </recommendedName>
</protein>
<evidence type="ECO:0000256" key="5">
    <source>
        <dbReference type="ARBA" id="ARBA00022729"/>
    </source>
</evidence>
<evidence type="ECO:0000256" key="9">
    <source>
        <dbReference type="RuleBase" id="RU361240"/>
    </source>
</evidence>
<dbReference type="CDD" id="cd03879">
    <property type="entry name" value="M28_AAP"/>
    <property type="match status" value="1"/>
</dbReference>
<keyword evidence="4 9" id="KW-0479">Metal-binding</keyword>
<feature type="domain" description="Peptidase M28" evidence="10">
    <location>
        <begin position="179"/>
        <end position="380"/>
    </location>
</feature>
<evidence type="ECO:0000256" key="3">
    <source>
        <dbReference type="ARBA" id="ARBA00022670"/>
    </source>
</evidence>
<dbReference type="Pfam" id="PF04389">
    <property type="entry name" value="Peptidase_M28"/>
    <property type="match status" value="1"/>
</dbReference>
<keyword evidence="3 9" id="KW-0645">Protease</keyword>
<dbReference type="FunFam" id="3.40.630.10:FF:000042">
    <property type="entry name" value="Peptide hydrolase"/>
    <property type="match status" value="1"/>
</dbReference>
<evidence type="ECO:0000313" key="12">
    <source>
        <dbReference type="Proteomes" id="UP000193642"/>
    </source>
</evidence>
<keyword evidence="6 9" id="KW-0378">Hydrolase</keyword>
<evidence type="ECO:0000256" key="2">
    <source>
        <dbReference type="ARBA" id="ARBA00022438"/>
    </source>
</evidence>
<evidence type="ECO:0000259" key="10">
    <source>
        <dbReference type="Pfam" id="PF04389"/>
    </source>
</evidence>
<reference evidence="11 12" key="1">
    <citation type="submission" date="2016-07" db="EMBL/GenBank/DDBJ databases">
        <title>Pervasive Adenine N6-methylation of Active Genes in Fungi.</title>
        <authorList>
            <consortium name="DOE Joint Genome Institute"/>
            <person name="Mondo S.J."/>
            <person name="Dannebaum R.O."/>
            <person name="Kuo R.C."/>
            <person name="Labutti K."/>
            <person name="Haridas S."/>
            <person name="Kuo A."/>
            <person name="Salamov A."/>
            <person name="Ahrendt S.R."/>
            <person name="Lipzen A."/>
            <person name="Sullivan W."/>
            <person name="Andreopoulos W.B."/>
            <person name="Clum A."/>
            <person name="Lindquist E."/>
            <person name="Daum C."/>
            <person name="Ramamoorthy G.K."/>
            <person name="Gryganskyi A."/>
            <person name="Culley D."/>
            <person name="Magnuson J.K."/>
            <person name="James T.Y."/>
            <person name="O'Malley M.A."/>
            <person name="Stajich J.E."/>
            <person name="Spatafora J.W."/>
            <person name="Visel A."/>
            <person name="Grigoriev I.V."/>
        </authorList>
    </citation>
    <scope>NUCLEOTIDE SEQUENCE [LARGE SCALE GENOMIC DNA]</scope>
    <source>
        <strain evidence="11 12">JEL800</strain>
    </source>
</reference>
<dbReference type="GO" id="GO:0008235">
    <property type="term" value="F:metalloexopeptidase activity"/>
    <property type="evidence" value="ECO:0007669"/>
    <property type="project" value="InterPro"/>
</dbReference>
<gene>
    <name evidence="11" type="ORF">BCR33DRAFT_850398</name>
</gene>
<dbReference type="GO" id="GO:0006508">
    <property type="term" value="P:proteolysis"/>
    <property type="evidence" value="ECO:0007669"/>
    <property type="project" value="UniProtKB-KW"/>
</dbReference>
<comment type="cofactor">
    <cofactor evidence="1">
        <name>Zn(2+)</name>
        <dbReference type="ChEBI" id="CHEBI:29105"/>
    </cofactor>
</comment>
<dbReference type="GO" id="GO:0004177">
    <property type="term" value="F:aminopeptidase activity"/>
    <property type="evidence" value="ECO:0007669"/>
    <property type="project" value="UniProtKB-KW"/>
</dbReference>
<dbReference type="GO" id="GO:0046872">
    <property type="term" value="F:metal ion binding"/>
    <property type="evidence" value="ECO:0007669"/>
    <property type="project" value="UniProtKB-KW"/>
</dbReference>
<keyword evidence="5 9" id="KW-0732">Signal</keyword>
<keyword evidence="7 9" id="KW-0862">Zinc</keyword>
<feature type="chain" id="PRO_5011810865" description="Peptide hydrolase" evidence="9">
    <location>
        <begin position="18"/>
        <end position="387"/>
    </location>
</feature>
<proteinExistence type="inferred from homology"/>
<keyword evidence="12" id="KW-1185">Reference proteome</keyword>
<sequence length="387" mass="42780">MIRKVVCLALCSLLCQSAVLPLQKLLIPELDEQNAFGKTDLEAQGFRLIATSPTEATWMTEEEILGLRRKEIGFMDITAQDLESVEAFGLPIRFAPPAKVSYKDVVTKLFDEISIPRMQAFLTTFSGFRTRYYQSLSGEQSADWLYTQLTEITSKNPAVKTSVSKFLHGWGQFSIIVRVESATPAKELFPTVIIGAHQDSANGANPYFGRAPGADDDGSGTTTVLEAYRVLAESNVVPKRPIEFHFYSAEEAGLLGSQKVAAQYKRDGRQVAGMYQVDMTGYVPPNKTPQIALINDFTDPDLAAFLKKLVVAYSGVDPVDSVCGYGCSDHASWTKAGYSAMFTFEAEFKDHSPYIHTIEDTVDKIDFEHVKRFVKVVLGFAVEMSLA</sequence>
<dbReference type="PANTHER" id="PTHR12147">
    <property type="entry name" value="METALLOPEPTIDASE M28 FAMILY MEMBER"/>
    <property type="match status" value="1"/>
</dbReference>
<dbReference type="Proteomes" id="UP000193642">
    <property type="component" value="Unassembled WGS sequence"/>
</dbReference>
<evidence type="ECO:0000256" key="6">
    <source>
        <dbReference type="ARBA" id="ARBA00022801"/>
    </source>
</evidence>
<evidence type="ECO:0000256" key="1">
    <source>
        <dbReference type="ARBA" id="ARBA00001947"/>
    </source>
</evidence>
<comment type="similarity">
    <text evidence="8">Belongs to the peptidase M28 family. M28E subfamily.</text>
</comment>
<accession>A0A1Y2CDL9</accession>
<dbReference type="EC" id="3.4.-.-" evidence="9"/>
<evidence type="ECO:0000256" key="7">
    <source>
        <dbReference type="ARBA" id="ARBA00022833"/>
    </source>
</evidence>
<dbReference type="STRING" id="329046.A0A1Y2CDL9"/>
<organism evidence="11 12">
    <name type="scientific">Rhizoclosmatium globosum</name>
    <dbReference type="NCBI Taxonomy" id="329046"/>
    <lineage>
        <taxon>Eukaryota</taxon>
        <taxon>Fungi</taxon>
        <taxon>Fungi incertae sedis</taxon>
        <taxon>Chytridiomycota</taxon>
        <taxon>Chytridiomycota incertae sedis</taxon>
        <taxon>Chytridiomycetes</taxon>
        <taxon>Chytridiales</taxon>
        <taxon>Chytriomycetaceae</taxon>
        <taxon>Rhizoclosmatium</taxon>
    </lineage>
</organism>
<evidence type="ECO:0000313" key="11">
    <source>
        <dbReference type="EMBL" id="ORY44914.1"/>
    </source>
</evidence>
<dbReference type="InterPro" id="IPR007484">
    <property type="entry name" value="Peptidase_M28"/>
</dbReference>
<dbReference type="PANTHER" id="PTHR12147:SF56">
    <property type="entry name" value="AMINOPEPTIDASE YDR415C-RELATED"/>
    <property type="match status" value="1"/>
</dbReference>
<keyword evidence="2" id="KW-0031">Aminopeptidase</keyword>
<name>A0A1Y2CDL9_9FUNG</name>
<evidence type="ECO:0000256" key="4">
    <source>
        <dbReference type="ARBA" id="ARBA00022723"/>
    </source>
</evidence>
<dbReference type="Gene3D" id="3.40.630.10">
    <property type="entry name" value="Zn peptidases"/>
    <property type="match status" value="1"/>
</dbReference>
<evidence type="ECO:0000256" key="8">
    <source>
        <dbReference type="ARBA" id="ARBA00043962"/>
    </source>
</evidence>